<dbReference type="OrthoDB" id="5354526at2759"/>
<evidence type="ECO:0000313" key="2">
    <source>
        <dbReference type="EMBL" id="KAF5392228.1"/>
    </source>
</evidence>
<dbReference type="AlphaFoldDB" id="A0A8H5MFM2"/>
<dbReference type="Proteomes" id="UP000518752">
    <property type="component" value="Unassembled WGS sequence"/>
</dbReference>
<gene>
    <name evidence="2" type="ORF">D9757_001597</name>
</gene>
<keyword evidence="3" id="KW-1185">Reference proteome</keyword>
<accession>A0A8H5MFM2</accession>
<proteinExistence type="predicted"/>
<feature type="compositionally biased region" description="Basic and acidic residues" evidence="1">
    <location>
        <begin position="657"/>
        <end position="669"/>
    </location>
</feature>
<protein>
    <recommendedName>
        <fullName evidence="4">F-box domain-containing protein</fullName>
    </recommendedName>
</protein>
<organism evidence="2 3">
    <name type="scientific">Collybiopsis confluens</name>
    <dbReference type="NCBI Taxonomy" id="2823264"/>
    <lineage>
        <taxon>Eukaryota</taxon>
        <taxon>Fungi</taxon>
        <taxon>Dikarya</taxon>
        <taxon>Basidiomycota</taxon>
        <taxon>Agaricomycotina</taxon>
        <taxon>Agaricomycetes</taxon>
        <taxon>Agaricomycetidae</taxon>
        <taxon>Agaricales</taxon>
        <taxon>Marasmiineae</taxon>
        <taxon>Omphalotaceae</taxon>
        <taxon>Collybiopsis</taxon>
    </lineage>
</organism>
<dbReference type="InterPro" id="IPR032675">
    <property type="entry name" value="LRR_dom_sf"/>
</dbReference>
<feature type="region of interest" description="Disordered" evidence="1">
    <location>
        <begin position="645"/>
        <end position="692"/>
    </location>
</feature>
<evidence type="ECO:0008006" key="4">
    <source>
        <dbReference type="Google" id="ProtNLM"/>
    </source>
</evidence>
<dbReference type="SUPFAM" id="SSF52047">
    <property type="entry name" value="RNI-like"/>
    <property type="match status" value="1"/>
</dbReference>
<comment type="caution">
    <text evidence="2">The sequence shown here is derived from an EMBL/GenBank/DDBJ whole genome shotgun (WGS) entry which is preliminary data.</text>
</comment>
<dbReference type="EMBL" id="JAACJN010000006">
    <property type="protein sequence ID" value="KAF5392228.1"/>
    <property type="molecule type" value="Genomic_DNA"/>
</dbReference>
<evidence type="ECO:0000256" key="1">
    <source>
        <dbReference type="SAM" id="MobiDB-lite"/>
    </source>
</evidence>
<dbReference type="Gene3D" id="3.80.10.10">
    <property type="entry name" value="Ribonuclease Inhibitor"/>
    <property type="match status" value="1"/>
</dbReference>
<sequence>MAHAEAGTKNLLEDLPMDVAGGLFEHLSSPSDLLHVAQASKSLFRLAIRRLYREISYETPAHFFHNQSFWQRTDLGLGNIVETPRSVVIGKKLGQGFVPEVQDRGWFIPRTPLEFAIGSYMEENKETFPPAFFELFERLVSFPNLRRVSFQHARFPSDIYATLGQLPKGIYFLSFEQCAFDSTFLPMTTPDMVAELSITELNLSGSVLKESPRVRTTASILQSVAQNRQNRANFDMYQILIRSPHIRALCLEWNRANASRFSRDPDLPTPAFSRLEYLELRSWNQNNGTWRSESDSPQSNAFLRSVMRKLLVPCNRLTELVLFGYFPGVAPTSAPVLPALKSYTGPMDFLRSALRGCDKLEKIILSGTIKDIDALMTNALPYNASRALRYFEVTLEEWDVEIMYAVRVEIPAVEELRIKYWKGYPDEDLLISFGAEFLSYLPNILVLQIYRPHDDHRGLDMTLYNQHVSTWSRFPSPPTYLDDGLGGPQAGPLSSSVEQFGRHLHPGLPPLPPAHHNNMTGTNAGTGPGPFSNLNIARLHRTCACHICATSHLHPPSYLYPRPHPLRQHQRIEPPAPAAGPAPATVPISDIGPCGLPNAHEYVVGWQKNAPGLREVKLVDAFVWRRAGVGDDWCRRDLKVFVDEEEEERREKKWKGKEREEEAKNDRDSTTAAAATTVAGQSRGPFDVPVDR</sequence>
<reference evidence="2 3" key="1">
    <citation type="journal article" date="2020" name="ISME J.">
        <title>Uncovering the hidden diversity of litter-decomposition mechanisms in mushroom-forming fungi.</title>
        <authorList>
            <person name="Floudas D."/>
            <person name="Bentzer J."/>
            <person name="Ahren D."/>
            <person name="Johansson T."/>
            <person name="Persson P."/>
            <person name="Tunlid A."/>
        </authorList>
    </citation>
    <scope>NUCLEOTIDE SEQUENCE [LARGE SCALE GENOMIC DNA]</scope>
    <source>
        <strain evidence="2 3">CBS 406.79</strain>
    </source>
</reference>
<evidence type="ECO:0000313" key="3">
    <source>
        <dbReference type="Proteomes" id="UP000518752"/>
    </source>
</evidence>
<name>A0A8H5MFM2_9AGAR</name>